<dbReference type="InterPro" id="IPR000835">
    <property type="entry name" value="HTH_MarR-typ"/>
</dbReference>
<gene>
    <name evidence="2" type="ORF">SAMN04487959_10141</name>
</gene>
<dbReference type="SUPFAM" id="SSF46785">
    <property type="entry name" value="Winged helix' DNA-binding domain"/>
    <property type="match status" value="1"/>
</dbReference>
<proteinExistence type="predicted"/>
<feature type="domain" description="HTH marR-type" evidence="1">
    <location>
        <begin position="16"/>
        <end position="149"/>
    </location>
</feature>
<dbReference type="Pfam" id="PF12802">
    <property type="entry name" value="MarR_2"/>
    <property type="match status" value="1"/>
</dbReference>
<keyword evidence="3" id="KW-1185">Reference proteome</keyword>
<dbReference type="Proteomes" id="UP000199040">
    <property type="component" value="Unassembled WGS sequence"/>
</dbReference>
<dbReference type="SMART" id="SM00347">
    <property type="entry name" value="HTH_MARR"/>
    <property type="match status" value="1"/>
</dbReference>
<dbReference type="PRINTS" id="PR00598">
    <property type="entry name" value="HTHMARR"/>
</dbReference>
<reference evidence="2 3" key="1">
    <citation type="submission" date="2016-10" db="EMBL/GenBank/DDBJ databases">
        <authorList>
            <person name="de Groot N.N."/>
        </authorList>
    </citation>
    <scope>NUCLEOTIDE SEQUENCE [LARGE SCALE GENOMIC DNA]</scope>
    <source>
        <strain evidence="2 3">CGMCC 1.6848</strain>
    </source>
</reference>
<dbReference type="PROSITE" id="PS50995">
    <property type="entry name" value="HTH_MARR_2"/>
    <property type="match status" value="1"/>
</dbReference>
<dbReference type="GO" id="GO:0003700">
    <property type="term" value="F:DNA-binding transcription factor activity"/>
    <property type="evidence" value="ECO:0007669"/>
    <property type="project" value="InterPro"/>
</dbReference>
<dbReference type="InterPro" id="IPR036390">
    <property type="entry name" value="WH_DNA-bd_sf"/>
</dbReference>
<dbReference type="GO" id="GO:0006950">
    <property type="term" value="P:response to stress"/>
    <property type="evidence" value="ECO:0007669"/>
    <property type="project" value="TreeGrafter"/>
</dbReference>
<keyword evidence="2" id="KW-0238">DNA-binding</keyword>
<name>A0A1I2XTW6_9GAMM</name>
<dbReference type="PANTHER" id="PTHR33164">
    <property type="entry name" value="TRANSCRIPTIONAL REGULATOR, MARR FAMILY"/>
    <property type="match status" value="1"/>
</dbReference>
<organism evidence="2 3">
    <name type="scientific">Modicisalibacter xianhensis</name>
    <dbReference type="NCBI Taxonomy" id="442341"/>
    <lineage>
        <taxon>Bacteria</taxon>
        <taxon>Pseudomonadati</taxon>
        <taxon>Pseudomonadota</taxon>
        <taxon>Gammaproteobacteria</taxon>
        <taxon>Oceanospirillales</taxon>
        <taxon>Halomonadaceae</taxon>
        <taxon>Modicisalibacter</taxon>
    </lineage>
</organism>
<evidence type="ECO:0000313" key="3">
    <source>
        <dbReference type="Proteomes" id="UP000199040"/>
    </source>
</evidence>
<dbReference type="PANTHER" id="PTHR33164:SF57">
    <property type="entry name" value="MARR-FAMILY TRANSCRIPTIONAL REGULATOR"/>
    <property type="match status" value="1"/>
</dbReference>
<evidence type="ECO:0000259" key="1">
    <source>
        <dbReference type="PROSITE" id="PS50995"/>
    </source>
</evidence>
<dbReference type="GO" id="GO:0003677">
    <property type="term" value="F:DNA binding"/>
    <property type="evidence" value="ECO:0007669"/>
    <property type="project" value="UniProtKB-KW"/>
</dbReference>
<accession>A0A1I2XTW6</accession>
<dbReference type="InterPro" id="IPR036388">
    <property type="entry name" value="WH-like_DNA-bd_sf"/>
</dbReference>
<protein>
    <submittedName>
        <fullName evidence="2">DNA-binding transcriptional regulator, MarR family</fullName>
    </submittedName>
</protein>
<dbReference type="InterPro" id="IPR039422">
    <property type="entry name" value="MarR/SlyA-like"/>
</dbReference>
<sequence length="168" mass="19198">MNFATDSNDVGELRLEGFLPYRLANIAERISQALSLIYAEQFDLTIAQWRILAWLQQERTLSAKRICELTAMDKARVSRAVNQLIERELIQRQRDHEDQRTQWLSLAPAGLTLLKDVIPRALDWEAEIVATLSATEYRDLLRLLSKVEKGLARLESPSHDTASPSEPN</sequence>
<dbReference type="Gene3D" id="1.10.10.10">
    <property type="entry name" value="Winged helix-like DNA-binding domain superfamily/Winged helix DNA-binding domain"/>
    <property type="match status" value="1"/>
</dbReference>
<dbReference type="STRING" id="442341.SAMN04487959_10141"/>
<dbReference type="RefSeq" id="WP_244890824.1">
    <property type="nucleotide sequence ID" value="NZ_FOPY01000001.1"/>
</dbReference>
<evidence type="ECO:0000313" key="2">
    <source>
        <dbReference type="EMBL" id="SFH16537.1"/>
    </source>
</evidence>
<dbReference type="AlphaFoldDB" id="A0A1I2XTW6"/>
<dbReference type="EMBL" id="FOPY01000001">
    <property type="protein sequence ID" value="SFH16537.1"/>
    <property type="molecule type" value="Genomic_DNA"/>
</dbReference>